<evidence type="ECO:0000313" key="3">
    <source>
        <dbReference type="Proteomes" id="UP000670463"/>
    </source>
</evidence>
<evidence type="ECO:0000313" key="2">
    <source>
        <dbReference type="EMBL" id="MBO8015007.1"/>
    </source>
</evidence>
<feature type="transmembrane region" description="Helical" evidence="1">
    <location>
        <begin position="91"/>
        <end position="108"/>
    </location>
</feature>
<evidence type="ECO:0000256" key="1">
    <source>
        <dbReference type="SAM" id="Phobius"/>
    </source>
</evidence>
<proteinExistence type="predicted"/>
<comment type="caution">
    <text evidence="2">The sequence shown here is derived from an EMBL/GenBank/DDBJ whole genome shotgun (WGS) entry which is preliminary data.</text>
</comment>
<organism evidence="2 3">
    <name type="scientific">Leptospira interrogans serovar Icterohaemorrhagiae</name>
    <dbReference type="NCBI Taxonomy" id="90062"/>
    <lineage>
        <taxon>Bacteria</taxon>
        <taxon>Pseudomonadati</taxon>
        <taxon>Spirochaetota</taxon>
        <taxon>Spirochaetia</taxon>
        <taxon>Leptospirales</taxon>
        <taxon>Leptospiraceae</taxon>
        <taxon>Leptospira</taxon>
    </lineage>
</organism>
<dbReference type="AlphaFoldDB" id="A0AAW4JSY3"/>
<dbReference type="InterPro" id="IPR027603">
    <property type="entry name" value="LIC12162"/>
</dbReference>
<sequence>MMKRSLVATALEETWPGFDVPVLFLGEWCKIYNRRKVWEKFDSETLPYHWDDREKLQKDYFKLQSLYEDILLPSVSQNLNRIHNTDRSLEFWRILVGPWLGLFIHIVYDRFESIRILKESGDFILPPRFVYKEADMVPNGMMDFYSHFSPNDHWNQWLFDSILDFFFQRDNVQCLFIQGSPVYHSRIFQKSKSFKERCKDYLSEFCVKKNEAFIIADYFPLRYSILWQLKLKQFPRKRRDKTLEAFEFDRNIRSDWSAPEFPDDSFFSFIKSILPFQIPKAYIEGFENLKNTTNTKEWPTSPKFIFTSNNHVGDDIFKFWTATKKEKEVPLILSQHGGYYGIGNVSFLEDHEKKISDRYFTWGWNDQEYANVVPNFSVKLANKKDICYNPKGCGLLVEHCMPRYSYWVQSVPIAGQILKYFDDQYLFIQYLSPEIRSKFVIKLYPTDYDWNQKERWESLYPTLMYDNGQKSFERLMKKSRICVTTYNATTYLESLGLNVPTIIFWDPTYWELRASASPYFQMLKDAGIFFEDPISAASVLNKIWDNIDDWWQEKERQRIRSIFIEKYCRRVKNPLHILSVNLDMRKKN</sequence>
<reference evidence="2" key="1">
    <citation type="submission" date="2021-03" db="EMBL/GenBank/DDBJ databases">
        <title>Comparative genomic analysis of European sttrains of Leptospira interrogans serovars Copenhageni and Icterohaemorrhagiae.</title>
        <authorList>
            <person name="Arent Z."/>
            <person name="Gurgul A."/>
            <person name="Jasielczuk I."/>
            <person name="Pardyak L."/>
        </authorList>
    </citation>
    <scope>NUCLEOTIDE SEQUENCE</scope>
    <source>
        <strain evidence="2">X240</strain>
    </source>
</reference>
<dbReference type="GO" id="GO:0016740">
    <property type="term" value="F:transferase activity"/>
    <property type="evidence" value="ECO:0007669"/>
    <property type="project" value="UniProtKB-KW"/>
</dbReference>
<protein>
    <submittedName>
        <fullName evidence="2">Transferase, LIC12162 family protein</fullName>
    </submittedName>
</protein>
<dbReference type="EMBL" id="JAGGCK010000005">
    <property type="protein sequence ID" value="MBO8015007.1"/>
    <property type="molecule type" value="Genomic_DNA"/>
</dbReference>
<keyword evidence="1" id="KW-0472">Membrane</keyword>
<name>A0AAW4JSY3_LEPIR</name>
<gene>
    <name evidence="2" type="ORF">J6377_04330</name>
</gene>
<accession>A0AAW4JSY3</accession>
<keyword evidence="2" id="KW-0808">Transferase</keyword>
<dbReference type="NCBIfam" id="TIGR04331">
    <property type="entry name" value="o_ant_LIC12162"/>
    <property type="match status" value="1"/>
</dbReference>
<keyword evidence="1" id="KW-0812">Transmembrane</keyword>
<keyword evidence="1" id="KW-1133">Transmembrane helix</keyword>
<dbReference type="Proteomes" id="UP000670463">
    <property type="component" value="Unassembled WGS sequence"/>
</dbReference>